<dbReference type="InterPro" id="IPR006313">
    <property type="entry name" value="EfeB/EfeN"/>
</dbReference>
<dbReference type="GO" id="GO:0030313">
    <property type="term" value="C:cell envelope"/>
    <property type="evidence" value="ECO:0007669"/>
    <property type="project" value="UniProtKB-SubCell"/>
</dbReference>
<evidence type="ECO:0000256" key="1">
    <source>
        <dbReference type="ARBA" id="ARBA00004196"/>
    </source>
</evidence>
<dbReference type="GO" id="GO:0005829">
    <property type="term" value="C:cytosol"/>
    <property type="evidence" value="ECO:0007669"/>
    <property type="project" value="TreeGrafter"/>
</dbReference>
<accession>V8G999</accession>
<evidence type="ECO:0000256" key="14">
    <source>
        <dbReference type="PIRSR" id="PIRSR606313-2"/>
    </source>
</evidence>
<dbReference type="PANTHER" id="PTHR30521">
    <property type="entry name" value="DEFERROCHELATASE/PEROXIDASE"/>
    <property type="match status" value="1"/>
</dbReference>
<dbReference type="GO" id="GO:0033212">
    <property type="term" value="P:iron import into cell"/>
    <property type="evidence" value="ECO:0007669"/>
    <property type="project" value="InterPro"/>
</dbReference>
<comment type="function">
    <text evidence="15">Involved in the recovery of exogenous heme iron. Extracts iron from heme while preserving the protoporphyrin ring intact.</text>
</comment>
<feature type="binding site" evidence="13">
    <location>
        <position position="307"/>
    </location>
    <ligand>
        <name>heme b</name>
        <dbReference type="ChEBI" id="CHEBI:60344"/>
    </ligand>
</feature>
<feature type="domain" description="Dyp-type peroxidase N-terminal" evidence="16">
    <location>
        <begin position="50"/>
        <end position="201"/>
    </location>
</feature>
<keyword evidence="3 15" id="KW-0575">Peroxidase</keyword>
<evidence type="ECO:0000313" key="19">
    <source>
        <dbReference type="Proteomes" id="UP000018766"/>
    </source>
</evidence>
<dbReference type="PROSITE" id="PS51318">
    <property type="entry name" value="TAT"/>
    <property type="match status" value="1"/>
</dbReference>
<evidence type="ECO:0000256" key="9">
    <source>
        <dbReference type="ARBA" id="ARBA00023239"/>
    </source>
</evidence>
<feature type="binding site" evidence="13">
    <location>
        <position position="320"/>
    </location>
    <ligand>
        <name>heme b</name>
        <dbReference type="ChEBI" id="CHEBI:60344"/>
    </ligand>
</feature>
<keyword evidence="7 15" id="KW-0560">Oxidoreductase</keyword>
<evidence type="ECO:0000256" key="4">
    <source>
        <dbReference type="ARBA" id="ARBA00022617"/>
    </source>
</evidence>
<keyword evidence="5 13" id="KW-0479">Metal-binding</keyword>
<gene>
    <name evidence="18" type="ORF">V757_00050</name>
</gene>
<evidence type="ECO:0000313" key="18">
    <source>
        <dbReference type="EMBL" id="ETD73104.1"/>
    </source>
</evidence>
<keyword evidence="9" id="KW-0456">Lyase</keyword>
<dbReference type="OrthoDB" id="9781066at2"/>
<evidence type="ECO:0000256" key="15">
    <source>
        <dbReference type="RuleBase" id="RU365017"/>
    </source>
</evidence>
<proteinExistence type="inferred from homology"/>
<name>V8G999_9BURK</name>
<dbReference type="EMBL" id="AYSV01000001">
    <property type="protein sequence ID" value="ETD73104.1"/>
    <property type="molecule type" value="Genomic_DNA"/>
</dbReference>
<dbReference type="InterPro" id="IPR048328">
    <property type="entry name" value="Dyp_perox_C"/>
</dbReference>
<organism evidence="18 19">
    <name type="scientific">Pelistega indica</name>
    <dbReference type="NCBI Taxonomy" id="1414851"/>
    <lineage>
        <taxon>Bacteria</taxon>
        <taxon>Pseudomonadati</taxon>
        <taxon>Pseudomonadota</taxon>
        <taxon>Betaproteobacteria</taxon>
        <taxon>Burkholderiales</taxon>
        <taxon>Alcaligenaceae</taxon>
        <taxon>Pelistega</taxon>
    </lineage>
</organism>
<feature type="binding site" evidence="14">
    <location>
        <begin position="219"/>
        <end position="221"/>
    </location>
    <ligand>
        <name>protoporphyrin IX</name>
        <dbReference type="ChEBI" id="CHEBI:57306"/>
    </ligand>
</feature>
<keyword evidence="4 13" id="KW-0349">Heme</keyword>
<evidence type="ECO:0000256" key="12">
    <source>
        <dbReference type="ARBA" id="ARBA00048856"/>
    </source>
</evidence>
<reference evidence="18 19" key="1">
    <citation type="submission" date="2013-11" db="EMBL/GenBank/DDBJ databases">
        <title>Genomic analysis of Pelistega sp. HM-7.</title>
        <authorList>
            <person name="Kumbhare S.V."/>
            <person name="Shetty S.A."/>
            <person name="Sharma O."/>
            <person name="Dhotre D.P."/>
        </authorList>
    </citation>
    <scope>NUCLEOTIDE SEQUENCE [LARGE SCALE GENOMIC DNA]</scope>
    <source>
        <strain evidence="18 19">HM-7</strain>
    </source>
</reference>
<evidence type="ECO:0000256" key="10">
    <source>
        <dbReference type="ARBA" id="ARBA00033771"/>
    </source>
</evidence>
<feature type="domain" description="Dyp-type peroxidase C-terminal" evidence="17">
    <location>
        <begin position="209"/>
        <end position="381"/>
    </location>
</feature>
<dbReference type="Pfam" id="PF04261">
    <property type="entry name" value="Dyp_perox_N"/>
    <property type="match status" value="1"/>
</dbReference>
<dbReference type="PROSITE" id="PS51404">
    <property type="entry name" value="DYP_PEROXIDASE"/>
    <property type="match status" value="1"/>
</dbReference>
<evidence type="ECO:0000256" key="11">
    <source>
        <dbReference type="ARBA" id="ARBA00033775"/>
    </source>
</evidence>
<evidence type="ECO:0000256" key="13">
    <source>
        <dbReference type="PIRSR" id="PIRSR606313-1"/>
    </source>
</evidence>
<comment type="subcellular location">
    <subcellularLocation>
        <location evidence="1">Cell envelope</location>
    </subcellularLocation>
</comment>
<comment type="similarity">
    <text evidence="2">Belongs to the DyP-type peroxidase family. EfeB subfamily.</text>
</comment>
<keyword evidence="8 13" id="KW-0408">Iron</keyword>
<evidence type="ECO:0000256" key="2">
    <source>
        <dbReference type="ARBA" id="ARBA00005365"/>
    </source>
</evidence>
<dbReference type="EC" id="1.11.1.-" evidence="15"/>
<feature type="binding site" evidence="14">
    <location>
        <position position="272"/>
    </location>
    <ligand>
        <name>protoporphyrin IX</name>
        <dbReference type="ChEBI" id="CHEBI:57306"/>
    </ligand>
</feature>
<dbReference type="InterPro" id="IPR048327">
    <property type="entry name" value="Dyp_perox_N"/>
</dbReference>
<dbReference type="GO" id="GO:0046872">
    <property type="term" value="F:metal ion binding"/>
    <property type="evidence" value="ECO:0007669"/>
    <property type="project" value="UniProtKB-KW"/>
</dbReference>
<dbReference type="Pfam" id="PF20628">
    <property type="entry name" value="Dyp_perox_C"/>
    <property type="match status" value="1"/>
</dbReference>
<evidence type="ECO:0000256" key="8">
    <source>
        <dbReference type="ARBA" id="ARBA00023004"/>
    </source>
</evidence>
<feature type="binding site" evidence="13">
    <location>
        <begin position="219"/>
        <end position="221"/>
    </location>
    <ligand>
        <name>heme b</name>
        <dbReference type="ChEBI" id="CHEBI:60344"/>
    </ligand>
</feature>
<comment type="cofactor">
    <cofactor evidence="13 15">
        <name>heme b</name>
        <dbReference type="ChEBI" id="CHEBI:60344"/>
    </cofactor>
    <text evidence="13 15">Binds 1 heme b (iron(II)-protoporphyrin IX) group non-covalently per subunit.</text>
</comment>
<dbReference type="GO" id="GO:0004601">
    <property type="term" value="F:peroxidase activity"/>
    <property type="evidence" value="ECO:0007669"/>
    <property type="project" value="UniProtKB-KW"/>
</dbReference>
<keyword evidence="6" id="KW-0732">Signal</keyword>
<dbReference type="NCBIfam" id="TIGR01413">
    <property type="entry name" value="Dyp_perox_fam"/>
    <property type="match status" value="1"/>
</dbReference>
<dbReference type="SUPFAM" id="SSF54909">
    <property type="entry name" value="Dimeric alpha+beta barrel"/>
    <property type="match status" value="1"/>
</dbReference>
<evidence type="ECO:0000256" key="5">
    <source>
        <dbReference type="ARBA" id="ARBA00022723"/>
    </source>
</evidence>
<comment type="caution">
    <text evidence="18">The sequence shown here is derived from an EMBL/GenBank/DDBJ whole genome shotgun (WGS) entry which is preliminary data.</text>
</comment>
<comment type="catalytic activity">
    <reaction evidence="12">
        <text>heme b + 2 H(+) = protoporphyrin IX + Fe(2+)</text>
        <dbReference type="Rhea" id="RHEA:22584"/>
        <dbReference type="ChEBI" id="CHEBI:15378"/>
        <dbReference type="ChEBI" id="CHEBI:29033"/>
        <dbReference type="ChEBI" id="CHEBI:57306"/>
        <dbReference type="ChEBI" id="CHEBI:60344"/>
        <dbReference type="EC" id="4.98.1.1"/>
    </reaction>
    <physiologicalReaction direction="left-to-right" evidence="12">
        <dbReference type="Rhea" id="RHEA:22585"/>
    </physiologicalReaction>
</comment>
<protein>
    <recommendedName>
        <fullName evidence="10 15">Deferrochelatase</fullName>
        <ecNumber evidence="15">1.11.1.-</ecNumber>
    </recommendedName>
    <alternativeName>
        <fullName evidence="11 15">Peroxidase EfeB</fullName>
    </alternativeName>
</protein>
<dbReference type="NCBIfam" id="TIGR01412">
    <property type="entry name" value="tat_substr_1"/>
    <property type="match status" value="1"/>
</dbReference>
<dbReference type="GO" id="GO:0004325">
    <property type="term" value="F:ferrochelatase activity"/>
    <property type="evidence" value="ECO:0007669"/>
    <property type="project" value="UniProtKB-EC"/>
</dbReference>
<evidence type="ECO:0000256" key="6">
    <source>
        <dbReference type="ARBA" id="ARBA00022729"/>
    </source>
</evidence>
<sequence>MKNLNRRHFVKQLGMSSAGLMLGSSINSVEAKTPCDHNTTPIIPFVGTHQAGITTPGQKHIYFIVLDLHTDKLEDIKQMFKVWTSYSKNLTQGKNVKEYSKNHFIPPADTGEADSLSAHKLTLTFGVSPSFFTKLNINHLKPAELTDLPHFPRDQLKPEYIGGDICIQACADDPQVAFNAVRNLVRVARSTITMKWSQSGFTSYDDLQTPRNLFAFKDGTANFSGQKLDEVVWVQQDNWLKNGSYLVVRRIKMFLETWDRTNAAEQNNTFGRYRDSGIAFGHKDEFDTLDLKKMDEKGKPIFPNTSHVKLAHQTGLNILRRSYSYASGIDDHAQFDAGLLFISFQNDPKTFITIQNSLGNTDKMNEYVTHIGSGLFACFPGIVDEQDYLGRSLFDAI</sequence>
<evidence type="ECO:0000256" key="3">
    <source>
        <dbReference type="ARBA" id="ARBA00022559"/>
    </source>
</evidence>
<evidence type="ECO:0000259" key="17">
    <source>
        <dbReference type="Pfam" id="PF20628"/>
    </source>
</evidence>
<dbReference type="InterPro" id="IPR011008">
    <property type="entry name" value="Dimeric_a/b-barrel"/>
</dbReference>
<evidence type="ECO:0000259" key="16">
    <source>
        <dbReference type="Pfam" id="PF04261"/>
    </source>
</evidence>
<dbReference type="GO" id="GO:0020037">
    <property type="term" value="F:heme binding"/>
    <property type="evidence" value="ECO:0007669"/>
    <property type="project" value="InterPro"/>
</dbReference>
<dbReference type="PANTHER" id="PTHR30521:SF4">
    <property type="entry name" value="DEFERROCHELATASE"/>
    <property type="match status" value="1"/>
</dbReference>
<dbReference type="InterPro" id="IPR006314">
    <property type="entry name" value="Dyp_peroxidase"/>
</dbReference>
<dbReference type="PATRIC" id="fig|1414851.3.peg.9"/>
<evidence type="ECO:0000256" key="7">
    <source>
        <dbReference type="ARBA" id="ARBA00023002"/>
    </source>
</evidence>
<dbReference type="RefSeq" id="WP_023948676.1">
    <property type="nucleotide sequence ID" value="NZ_AYSV01000001.1"/>
</dbReference>
<keyword evidence="19" id="KW-1185">Reference proteome</keyword>
<dbReference type="AlphaFoldDB" id="V8G999"/>
<dbReference type="Proteomes" id="UP000018766">
    <property type="component" value="Unassembled WGS sequence"/>
</dbReference>
<dbReference type="InterPro" id="IPR006311">
    <property type="entry name" value="TAT_signal"/>
</dbReference>